<dbReference type="EMBL" id="JACSQJ010000002">
    <property type="protein sequence ID" value="MBD7987436.1"/>
    <property type="molecule type" value="Genomic_DNA"/>
</dbReference>
<comment type="caution">
    <text evidence="2">The sequence shown here is derived from an EMBL/GenBank/DDBJ whole genome shotgun (WGS) entry which is preliminary data.</text>
</comment>
<dbReference type="Proteomes" id="UP000647183">
    <property type="component" value="Unassembled WGS sequence"/>
</dbReference>
<evidence type="ECO:0000313" key="3">
    <source>
        <dbReference type="Proteomes" id="UP000647183"/>
    </source>
</evidence>
<gene>
    <name evidence="2" type="ORF">H9645_05280</name>
</gene>
<evidence type="ECO:0000259" key="1">
    <source>
        <dbReference type="Pfam" id="PF24705"/>
    </source>
</evidence>
<name>A0ABR8UHE0_9GAMM</name>
<keyword evidence="3" id="KW-1185">Reference proteome</keyword>
<evidence type="ECO:0000313" key="2">
    <source>
        <dbReference type="EMBL" id="MBD7987436.1"/>
    </source>
</evidence>
<dbReference type="InterPro" id="IPR056085">
    <property type="entry name" value="DUF7668"/>
</dbReference>
<reference evidence="2 3" key="1">
    <citation type="submission" date="2020-08" db="EMBL/GenBank/DDBJ databases">
        <title>A Genomic Blueprint of the Chicken Gut Microbiome.</title>
        <authorList>
            <person name="Gilroy R."/>
            <person name="Ravi A."/>
            <person name="Getino M."/>
            <person name="Pursley I."/>
            <person name="Horton D.L."/>
            <person name="Alikhan N.-F."/>
            <person name="Baker D."/>
            <person name="Gharbi K."/>
            <person name="Hall N."/>
            <person name="Watson M."/>
            <person name="Adriaenssens E.M."/>
            <person name="Foster-Nyarko E."/>
            <person name="Jarju S."/>
            <person name="Secka A."/>
            <person name="Antonio M."/>
            <person name="Oren A."/>
            <person name="Chaudhuri R."/>
            <person name="La Ragione R.M."/>
            <person name="Hildebrand F."/>
            <person name="Pallen M.J."/>
        </authorList>
    </citation>
    <scope>NUCLEOTIDE SEQUENCE [LARGE SCALE GENOMIC DNA]</scope>
    <source>
        <strain evidence="2 3">Sa2BVA3</strain>
    </source>
</reference>
<proteinExistence type="predicted"/>
<accession>A0ABR8UHE0</accession>
<organism evidence="2 3">
    <name type="scientific">Luteimonas colneyensis</name>
    <dbReference type="NCBI Taxonomy" id="2762230"/>
    <lineage>
        <taxon>Bacteria</taxon>
        <taxon>Pseudomonadati</taxon>
        <taxon>Pseudomonadota</taxon>
        <taxon>Gammaproteobacteria</taxon>
        <taxon>Lysobacterales</taxon>
        <taxon>Lysobacteraceae</taxon>
        <taxon>Luteimonas</taxon>
    </lineage>
</organism>
<dbReference type="Pfam" id="PF24705">
    <property type="entry name" value="DUF7668"/>
    <property type="match status" value="1"/>
</dbReference>
<feature type="domain" description="DUF7668" evidence="1">
    <location>
        <begin position="26"/>
        <end position="124"/>
    </location>
</feature>
<sequence length="124" mass="13830">MSQQSPSDEAQRPIPPAWRHTFREIVSALVAADYRLEAQIAGVEPVSIETATQIRDYLRDYGATLVELPEATWESSVCIWTGSHGDVIVDLWTQEEGRSDLVLHAQVVETQSDISVTVHLVYVP</sequence>
<protein>
    <recommendedName>
        <fullName evidence="1">DUF7668 domain-containing protein</fullName>
    </recommendedName>
</protein>